<keyword evidence="3" id="KW-1185">Reference proteome</keyword>
<sequence length="333" mass="36759">MSTPHATSTRQQHPLIVGPKEIRLRDLPEHTSAAPKRLSAPSIAPSKKHKPTPTRQHLTPIVGLEDIRLYGPSEYTSATPKRLSPPPIAPSKEHRPTPFASSKQSAGTTTGSSVLKESPKNKPNNYRELPNEALRAPFLDDKDADGNLIVRPCSTKKCSGIVFIAMRYKLCDKCRKRSRDNARRRYLQAKEKARMSSPSKVEDDLPVQDASALTVEERFGNFMRQLRTLGKLKTAILGKRKATDDSDSPAGGSASVKKAHLDIPEYRTEGDLFGAFAKAVAAARLSETPGRFAMLVDFRGCYCVVRDLDDLDAKGRIEKVVDVAIKKARLPIR</sequence>
<dbReference type="Proteomes" id="UP000008370">
    <property type="component" value="Unassembled WGS sequence"/>
</dbReference>
<dbReference type="AlphaFoldDB" id="K5UPV9"/>
<feature type="compositionally biased region" description="Polar residues" evidence="1">
    <location>
        <begin position="1"/>
        <end position="12"/>
    </location>
</feature>
<protein>
    <submittedName>
        <fullName evidence="2">Uncharacterized protein</fullName>
    </submittedName>
</protein>
<feature type="compositionally biased region" description="Polar residues" evidence="1">
    <location>
        <begin position="99"/>
        <end position="115"/>
    </location>
</feature>
<dbReference type="InParanoid" id="K5UPV9"/>
<organism evidence="2 3">
    <name type="scientific">Phanerochaete carnosa (strain HHB-10118-sp)</name>
    <name type="common">White-rot fungus</name>
    <name type="synonym">Peniophora carnosa</name>
    <dbReference type="NCBI Taxonomy" id="650164"/>
    <lineage>
        <taxon>Eukaryota</taxon>
        <taxon>Fungi</taxon>
        <taxon>Dikarya</taxon>
        <taxon>Basidiomycota</taxon>
        <taxon>Agaricomycotina</taxon>
        <taxon>Agaricomycetes</taxon>
        <taxon>Polyporales</taxon>
        <taxon>Phanerochaetaceae</taxon>
        <taxon>Phanerochaete</taxon>
    </lineage>
</organism>
<dbReference type="GeneID" id="18918209"/>
<dbReference type="RefSeq" id="XP_007399621.1">
    <property type="nucleotide sequence ID" value="XM_007399559.1"/>
</dbReference>
<accession>K5UPV9</accession>
<reference evidence="2 3" key="1">
    <citation type="journal article" date="2012" name="BMC Genomics">
        <title>Comparative genomics of the white-rot fungi, Phanerochaete carnosa and P. chrysosporium, to elucidate the genetic basis of the distinct wood types they colonize.</title>
        <authorList>
            <person name="Suzuki H."/>
            <person name="MacDonald J."/>
            <person name="Syed K."/>
            <person name="Salamov A."/>
            <person name="Hori C."/>
            <person name="Aerts A."/>
            <person name="Henrissat B."/>
            <person name="Wiebenga A."/>
            <person name="vanKuyk P.A."/>
            <person name="Barry K."/>
            <person name="Lindquist E."/>
            <person name="LaButti K."/>
            <person name="Lapidus A."/>
            <person name="Lucas S."/>
            <person name="Coutinho P."/>
            <person name="Gong Y."/>
            <person name="Samejima M."/>
            <person name="Mahadevan R."/>
            <person name="Abou-Zaid M."/>
            <person name="de Vries R.P."/>
            <person name="Igarashi K."/>
            <person name="Yadav J.S."/>
            <person name="Grigoriev I.V."/>
            <person name="Master E.R."/>
        </authorList>
    </citation>
    <scope>NUCLEOTIDE SEQUENCE [LARGE SCALE GENOMIC DNA]</scope>
    <source>
        <strain evidence="2 3">HHB-10118-sp</strain>
    </source>
</reference>
<dbReference type="EMBL" id="JH930476">
    <property type="protein sequence ID" value="EKM51826.1"/>
    <property type="molecule type" value="Genomic_DNA"/>
</dbReference>
<dbReference type="HOGENOM" id="CLU_834470_0_0_1"/>
<gene>
    <name evidence="2" type="ORF">PHACADRAFT_262193</name>
</gene>
<evidence type="ECO:0000313" key="2">
    <source>
        <dbReference type="EMBL" id="EKM51826.1"/>
    </source>
</evidence>
<feature type="region of interest" description="Disordered" evidence="1">
    <location>
        <begin position="1"/>
        <end position="128"/>
    </location>
</feature>
<evidence type="ECO:0000256" key="1">
    <source>
        <dbReference type="SAM" id="MobiDB-lite"/>
    </source>
</evidence>
<proteinExistence type="predicted"/>
<name>K5UPV9_PHACS</name>
<dbReference type="KEGG" id="pco:PHACADRAFT_262193"/>
<dbReference type="OrthoDB" id="10603925at2759"/>
<evidence type="ECO:0000313" key="3">
    <source>
        <dbReference type="Proteomes" id="UP000008370"/>
    </source>
</evidence>
<feature type="compositionally biased region" description="Basic and acidic residues" evidence="1">
    <location>
        <begin position="20"/>
        <end position="29"/>
    </location>
</feature>